<accession>A0A327ZV38</accession>
<dbReference type="AlphaFoldDB" id="A0A327ZV38"/>
<dbReference type="InterPro" id="IPR054174">
    <property type="entry name" value="Alpha-amylase-like_C"/>
</dbReference>
<name>A0A327ZV38_9STAP</name>
<feature type="signal peptide" evidence="5">
    <location>
        <begin position="1"/>
        <end position="23"/>
    </location>
</feature>
<evidence type="ECO:0000313" key="7">
    <source>
        <dbReference type="EMBL" id="RAK46223.1"/>
    </source>
</evidence>
<evidence type="ECO:0000256" key="2">
    <source>
        <dbReference type="ARBA" id="ARBA00022723"/>
    </source>
</evidence>
<reference evidence="7 8" key="1">
    <citation type="journal article" date="2018" name="Front. Microbiol.">
        <title>Description and Comparative Genomics of Macrococcus caseolyticus subsp. hominis subsp. nov., Macrococcus goetzii sp. nov., Macrococcus epidermidis sp. nov., and Macrococcus bohemicus sp. nov., Novel Macrococci From Human Clinical Material With Virulence Potential and Suspected Uptake of Foreign DNA by Natural Transformation.</title>
        <authorList>
            <person name="Maslanova I."/>
            <person name="Wertheimer Z."/>
            <person name="Sedlacek I."/>
            <person name="Svec P."/>
            <person name="Indrakova A."/>
            <person name="Kovarovic V."/>
            <person name="Schumann P."/>
            <person name="Sproer C."/>
            <person name="Kralova S."/>
            <person name="Sedo O."/>
            <person name="Kristofova L."/>
            <person name="Vrbovska V."/>
            <person name="Fuzik T."/>
            <person name="Petras P."/>
            <person name="Zdrahal Z."/>
            <person name="Ruzickova V."/>
            <person name="Doskar J."/>
            <person name="Pantucek R."/>
        </authorList>
    </citation>
    <scope>NUCLEOTIDE SEQUENCE [LARGE SCALE GENOMIC DNA]</scope>
    <source>
        <strain evidence="7 8">01/688</strain>
    </source>
</reference>
<feature type="transmembrane region" description="Helical" evidence="4">
    <location>
        <begin position="436"/>
        <end position="455"/>
    </location>
</feature>
<evidence type="ECO:0000256" key="1">
    <source>
        <dbReference type="ARBA" id="ARBA00001913"/>
    </source>
</evidence>
<organism evidence="7 8">
    <name type="scientific">Macrococcus epidermidis</name>
    <dbReference type="NCBI Taxonomy" id="1902580"/>
    <lineage>
        <taxon>Bacteria</taxon>
        <taxon>Bacillati</taxon>
        <taxon>Bacillota</taxon>
        <taxon>Bacilli</taxon>
        <taxon>Bacillales</taxon>
        <taxon>Staphylococcaceae</taxon>
        <taxon>Macrococcus</taxon>
    </lineage>
</organism>
<dbReference type="SUPFAM" id="SSF51445">
    <property type="entry name" value="(Trans)glycosidases"/>
    <property type="match status" value="1"/>
</dbReference>
<comment type="caution">
    <text evidence="7">The sequence shown here is derived from an EMBL/GenBank/DDBJ whole genome shotgun (WGS) entry which is preliminary data.</text>
</comment>
<evidence type="ECO:0000259" key="6">
    <source>
        <dbReference type="SMART" id="SM00642"/>
    </source>
</evidence>
<dbReference type="Proteomes" id="UP000249808">
    <property type="component" value="Unassembled WGS sequence"/>
</dbReference>
<dbReference type="PANTHER" id="PTHR10357:SF215">
    <property type="entry name" value="ALPHA-AMYLASE 1"/>
    <property type="match status" value="1"/>
</dbReference>
<dbReference type="Gene3D" id="3.20.20.80">
    <property type="entry name" value="Glycosidases"/>
    <property type="match status" value="1"/>
</dbReference>
<dbReference type="Pfam" id="PF00128">
    <property type="entry name" value="Alpha-amylase"/>
    <property type="match status" value="1"/>
</dbReference>
<dbReference type="InterPro" id="IPR017853">
    <property type="entry name" value="GH"/>
</dbReference>
<keyword evidence="4" id="KW-0812">Transmembrane</keyword>
<keyword evidence="8" id="KW-1185">Reference proteome</keyword>
<evidence type="ECO:0000256" key="4">
    <source>
        <dbReference type="SAM" id="Phobius"/>
    </source>
</evidence>
<dbReference type="InterPro" id="IPR006047">
    <property type="entry name" value="GH13_cat_dom"/>
</dbReference>
<evidence type="ECO:0000256" key="5">
    <source>
        <dbReference type="SAM" id="SignalP"/>
    </source>
</evidence>
<dbReference type="Pfam" id="PF22026">
    <property type="entry name" value="Alpha-amylase_C_2"/>
    <property type="match status" value="1"/>
</dbReference>
<keyword evidence="2" id="KW-0479">Metal-binding</keyword>
<dbReference type="GO" id="GO:0005975">
    <property type="term" value="P:carbohydrate metabolic process"/>
    <property type="evidence" value="ECO:0007669"/>
    <property type="project" value="InterPro"/>
</dbReference>
<feature type="domain" description="Glycosyl hydrolase family 13 catalytic" evidence="6">
    <location>
        <begin position="33"/>
        <end position="322"/>
    </location>
</feature>
<comment type="cofactor">
    <cofactor evidence="1">
        <name>Ca(2+)</name>
        <dbReference type="ChEBI" id="CHEBI:29108"/>
    </cofactor>
</comment>
<protein>
    <recommendedName>
        <fullName evidence="6">Glycosyl hydrolase family 13 catalytic domain-containing protein</fullName>
    </recommendedName>
</protein>
<dbReference type="GO" id="GO:0046872">
    <property type="term" value="F:metal ion binding"/>
    <property type="evidence" value="ECO:0007669"/>
    <property type="project" value="UniProtKB-KW"/>
</dbReference>
<dbReference type="Gene3D" id="2.60.40.1180">
    <property type="entry name" value="Golgi alpha-mannosidase II"/>
    <property type="match status" value="1"/>
</dbReference>
<keyword evidence="4" id="KW-1133">Transmembrane helix</keyword>
<gene>
    <name evidence="7" type="ORF">BHU61_01895</name>
</gene>
<dbReference type="InterPro" id="IPR013780">
    <property type="entry name" value="Glyco_hydro_b"/>
</dbReference>
<proteinExistence type="predicted"/>
<feature type="chain" id="PRO_5016423172" description="Glycosyl hydrolase family 13 catalytic domain-containing protein" evidence="5">
    <location>
        <begin position="24"/>
        <end position="470"/>
    </location>
</feature>
<keyword evidence="4" id="KW-0472">Membrane</keyword>
<evidence type="ECO:0000313" key="8">
    <source>
        <dbReference type="Proteomes" id="UP000249808"/>
    </source>
</evidence>
<dbReference type="CDD" id="cd00551">
    <property type="entry name" value="AmyAc_family"/>
    <property type="match status" value="1"/>
</dbReference>
<dbReference type="RefSeq" id="WP_111714371.1">
    <property type="nucleotide sequence ID" value="NZ_JBHSSR010000001.1"/>
</dbReference>
<sequence length="470" mass="54087">MKKLITLLASILLLLTFHQNADAATKQDLRIYSLIIDRFMNANDANNKHIHNEKDNTLPYGGDLNGVINKMDYIKKMGFNTIHLSPVFEKDQNDYLGYKVKNYNTIDDVYGGEKQFKKMIKLAHDKKMKVIVDIPSTVTEGYTETNDTKMNDFQKAYFKDMKIIDLKNSNNQKKFKTSVTQFVDKYHIDGVSMYVMQDGIDAKAIFPENVETIAILNEDITVSGFKHIQKLATTKAIANAFKTTDQEIPEKYEKNELLASDNFFMPRFTNYAANENMFPGTRIKQLMSYLMVQKMPISMTYGTEIAMNGDKAPDIHQLLDFRVDKEVIEYLEVTSGVYKKYDEMFDGKSEVIYNKEGNQLIYFDTNKVDFIYNINNTSKATNIKLDSKRVPKDKMLSGLLIGDRIHYKDNKFSLITNREEAELYAVVKNQGFNNGYLIAAGAIIILFTLFIIGATRNRKRYIANQQNNQK</sequence>
<keyword evidence="3 5" id="KW-0732">Signal</keyword>
<dbReference type="PANTHER" id="PTHR10357">
    <property type="entry name" value="ALPHA-AMYLASE FAMILY MEMBER"/>
    <property type="match status" value="1"/>
</dbReference>
<dbReference type="SMART" id="SM00642">
    <property type="entry name" value="Aamy"/>
    <property type="match status" value="1"/>
</dbReference>
<dbReference type="EMBL" id="PZJH01000001">
    <property type="protein sequence ID" value="RAK46223.1"/>
    <property type="molecule type" value="Genomic_DNA"/>
</dbReference>
<evidence type="ECO:0000256" key="3">
    <source>
        <dbReference type="ARBA" id="ARBA00022729"/>
    </source>
</evidence>